<feature type="domain" description="GS beta-grasp" evidence="7">
    <location>
        <begin position="20"/>
        <end position="116"/>
    </location>
</feature>
<dbReference type="Proteomes" id="UP001205337">
    <property type="component" value="Unassembled WGS sequence"/>
</dbReference>
<gene>
    <name evidence="9" type="ORF">NUH29_11950</name>
</gene>
<evidence type="ECO:0000256" key="3">
    <source>
        <dbReference type="ARBA" id="ARBA00022741"/>
    </source>
</evidence>
<dbReference type="PROSITE" id="PS51986">
    <property type="entry name" value="GS_BETA_GRASP"/>
    <property type="match status" value="1"/>
</dbReference>
<evidence type="ECO:0000256" key="4">
    <source>
        <dbReference type="ARBA" id="ARBA00022840"/>
    </source>
</evidence>
<dbReference type="InterPro" id="IPR008146">
    <property type="entry name" value="Gln_synth_cat_dom"/>
</dbReference>
<dbReference type="EMBL" id="JANTHX010000008">
    <property type="protein sequence ID" value="MCS0500259.1"/>
    <property type="molecule type" value="Genomic_DNA"/>
</dbReference>
<keyword evidence="3" id="KW-0547">Nucleotide-binding</keyword>
<keyword evidence="2" id="KW-0436">Ligase</keyword>
<sequence length="454" mass="49686">MAVRSGNLELGELEGLIAAEDVDTVIVAFPDMQGRLVGKRVSARLFLDDVAAHGAEACNYLIAVDVEMNTVDGYRLSSWQTGYGDMVLKPDFDTLRLIPWLPGTALVMAALHNLDDTPIVQSPRAVLQAQLDRLAARGLTAFVGTELEFIVFDDSYREAWAKGYRDLTPASDYNIDYALLASTRMEPLLRDIRLGMEGAGMYCEGVKGECNLGQQEIAFRYTEALATCDNHTIYKNGAKEIADQHGKALTFMAKFNEREGNSCHIHLSVRDADGTPVMAGDGEHGFSPLMRHWIAGILATMRELTLFSAPNINSYKRYAEGSFAPTAVAWGLDNRTCALRVVGHGAALRVENRVPGGDVNPYLAVAAIIAGGLHGIENELELEEVFTGNAYGSDAPRVPSTLREAAELFAASTVAREAFGDEVVDHYLNNARVELAAFESAVTDWERVRNFERF</sequence>
<evidence type="ECO:0000259" key="8">
    <source>
        <dbReference type="PROSITE" id="PS51987"/>
    </source>
</evidence>
<comment type="similarity">
    <text evidence="1 5 6">Belongs to the glutamine synthetase family.</text>
</comment>
<dbReference type="RefSeq" id="WP_258799401.1">
    <property type="nucleotide sequence ID" value="NZ_JANTHX010000008.1"/>
</dbReference>
<feature type="domain" description="GS catalytic" evidence="8">
    <location>
        <begin position="123"/>
        <end position="454"/>
    </location>
</feature>
<reference evidence="9 10" key="1">
    <citation type="submission" date="2022-08" db="EMBL/GenBank/DDBJ databases">
        <authorList>
            <person name="Li F."/>
        </authorList>
    </citation>
    <scope>NUCLEOTIDE SEQUENCE [LARGE SCALE GENOMIC DNA]</scope>
    <source>
        <strain evidence="9 10">10F1B-8-1</strain>
    </source>
</reference>
<evidence type="ECO:0000256" key="5">
    <source>
        <dbReference type="PROSITE-ProRule" id="PRU01330"/>
    </source>
</evidence>
<name>A0ABT1ZHS0_9MICO</name>
<organism evidence="9 10">
    <name type="scientific">Protaetiibacter mangrovi</name>
    <dbReference type="NCBI Taxonomy" id="2970926"/>
    <lineage>
        <taxon>Bacteria</taxon>
        <taxon>Bacillati</taxon>
        <taxon>Actinomycetota</taxon>
        <taxon>Actinomycetes</taxon>
        <taxon>Micrococcales</taxon>
        <taxon>Microbacteriaceae</taxon>
        <taxon>Protaetiibacter</taxon>
    </lineage>
</organism>
<dbReference type="SMART" id="SM01230">
    <property type="entry name" value="Gln-synt_C"/>
    <property type="match status" value="1"/>
</dbReference>
<dbReference type="SUPFAM" id="SSF55931">
    <property type="entry name" value="Glutamine synthetase/guanido kinase"/>
    <property type="match status" value="1"/>
</dbReference>
<dbReference type="InterPro" id="IPR008147">
    <property type="entry name" value="Gln_synt_N"/>
</dbReference>
<evidence type="ECO:0000256" key="6">
    <source>
        <dbReference type="RuleBase" id="RU000384"/>
    </source>
</evidence>
<dbReference type="PANTHER" id="PTHR43785">
    <property type="entry name" value="GAMMA-GLUTAMYLPUTRESCINE SYNTHETASE"/>
    <property type="match status" value="1"/>
</dbReference>
<dbReference type="PROSITE" id="PS51987">
    <property type="entry name" value="GS_CATALYTIC"/>
    <property type="match status" value="1"/>
</dbReference>
<protein>
    <submittedName>
        <fullName evidence="9">Glutamine synthetase family protein</fullName>
    </submittedName>
</protein>
<dbReference type="InterPro" id="IPR014746">
    <property type="entry name" value="Gln_synth/guanido_kin_cat_dom"/>
</dbReference>
<dbReference type="Gene3D" id="3.10.20.70">
    <property type="entry name" value="Glutamine synthetase, N-terminal domain"/>
    <property type="match status" value="1"/>
</dbReference>
<evidence type="ECO:0000256" key="1">
    <source>
        <dbReference type="ARBA" id="ARBA00009897"/>
    </source>
</evidence>
<accession>A0ABT1ZHS0</accession>
<dbReference type="PANTHER" id="PTHR43785:SF12">
    <property type="entry name" value="TYPE-1 GLUTAMINE SYNTHETASE 2"/>
    <property type="match status" value="1"/>
</dbReference>
<keyword evidence="10" id="KW-1185">Reference proteome</keyword>
<evidence type="ECO:0000313" key="10">
    <source>
        <dbReference type="Proteomes" id="UP001205337"/>
    </source>
</evidence>
<dbReference type="Gene3D" id="3.30.590.10">
    <property type="entry name" value="Glutamine synthetase/guanido kinase, catalytic domain"/>
    <property type="match status" value="1"/>
</dbReference>
<evidence type="ECO:0000313" key="9">
    <source>
        <dbReference type="EMBL" id="MCS0500259.1"/>
    </source>
</evidence>
<proteinExistence type="inferred from homology"/>
<dbReference type="InterPro" id="IPR036651">
    <property type="entry name" value="Gln_synt_N_sf"/>
</dbReference>
<evidence type="ECO:0000256" key="2">
    <source>
        <dbReference type="ARBA" id="ARBA00022598"/>
    </source>
</evidence>
<comment type="caution">
    <text evidence="9">The sequence shown here is derived from an EMBL/GenBank/DDBJ whole genome shotgun (WGS) entry which is preliminary data.</text>
</comment>
<evidence type="ECO:0000259" key="7">
    <source>
        <dbReference type="PROSITE" id="PS51986"/>
    </source>
</evidence>
<keyword evidence="4" id="KW-0067">ATP-binding</keyword>
<dbReference type="SUPFAM" id="SSF54368">
    <property type="entry name" value="Glutamine synthetase, N-terminal domain"/>
    <property type="match status" value="1"/>
</dbReference>
<dbReference type="Pfam" id="PF00120">
    <property type="entry name" value="Gln-synt_C"/>
    <property type="match status" value="1"/>
</dbReference>